<evidence type="ECO:0000313" key="4">
    <source>
        <dbReference type="EMBL" id="MPR32486.1"/>
    </source>
</evidence>
<evidence type="ECO:0000259" key="2">
    <source>
        <dbReference type="Pfam" id="PF09722"/>
    </source>
</evidence>
<sequence length="185" mass="20236">MAISKNKAISVGSKGTKASYKPDSSKSIYNTSKGLTGTKVNRSAIYDGPRLKLPHGHGFSTKISPLHLINCSRQGLDGSEADRIASLLRVSDKEMARLLNQSVATFHRRSKSGRLDAATSERLLMLERLAGHGGAVFQDAGKFTRWLRRPLRLLGDHEPLDLMDSPTGILLVEDMLGRIEHGVFS</sequence>
<organism evidence="4 5">
    <name type="scientific">Salmonirosea aquatica</name>
    <dbReference type="NCBI Taxonomy" id="2654236"/>
    <lineage>
        <taxon>Bacteria</taxon>
        <taxon>Pseudomonadati</taxon>
        <taxon>Bacteroidota</taxon>
        <taxon>Cytophagia</taxon>
        <taxon>Cytophagales</taxon>
        <taxon>Spirosomataceae</taxon>
        <taxon>Salmonirosea</taxon>
    </lineage>
</organism>
<dbReference type="InterPro" id="IPR046847">
    <property type="entry name" value="Xre-like_HTH"/>
</dbReference>
<protein>
    <submittedName>
        <fullName evidence="4">DUF2384 domain-containing protein</fullName>
    </submittedName>
</protein>
<dbReference type="InterPro" id="IPR011979">
    <property type="entry name" value="Antitox_Xre"/>
</dbReference>
<comment type="caution">
    <text evidence="4">The sequence shown here is derived from an EMBL/GenBank/DDBJ whole genome shotgun (WGS) entry which is preliminary data.</text>
</comment>
<proteinExistence type="predicted"/>
<keyword evidence="5" id="KW-1185">Reference proteome</keyword>
<dbReference type="AlphaFoldDB" id="A0A7C9F4U4"/>
<dbReference type="Pfam" id="PF20432">
    <property type="entry name" value="Xre-like-HTH"/>
    <property type="match status" value="1"/>
</dbReference>
<dbReference type="GO" id="GO:0003677">
    <property type="term" value="F:DNA binding"/>
    <property type="evidence" value="ECO:0007669"/>
    <property type="project" value="InterPro"/>
</dbReference>
<evidence type="ECO:0000313" key="5">
    <source>
        <dbReference type="Proteomes" id="UP000479293"/>
    </source>
</evidence>
<evidence type="ECO:0000259" key="3">
    <source>
        <dbReference type="Pfam" id="PF20432"/>
    </source>
</evidence>
<dbReference type="Pfam" id="PF09722">
    <property type="entry name" value="Xre_MbcA_ParS_C"/>
    <property type="match status" value="1"/>
</dbReference>
<reference evidence="4 5" key="1">
    <citation type="submission" date="2019-10" db="EMBL/GenBank/DDBJ databases">
        <title>Draft Genome Sequence of Cytophagaceae sp. SJW1-29.</title>
        <authorList>
            <person name="Choi A."/>
        </authorList>
    </citation>
    <scope>NUCLEOTIDE SEQUENCE [LARGE SCALE GENOMIC DNA]</scope>
    <source>
        <strain evidence="4 5">SJW1-29</strain>
    </source>
</reference>
<dbReference type="NCBIfam" id="TIGR02293">
    <property type="entry name" value="TAS_TIGR02293"/>
    <property type="match status" value="1"/>
</dbReference>
<dbReference type="RefSeq" id="WP_152756977.1">
    <property type="nucleotide sequence ID" value="NZ_WHLY01000002.1"/>
</dbReference>
<gene>
    <name evidence="4" type="ORF">GBK04_03780</name>
</gene>
<accession>A0A7C9F4U4</accession>
<feature type="region of interest" description="Disordered" evidence="1">
    <location>
        <begin position="1"/>
        <end position="24"/>
    </location>
</feature>
<name>A0A7C9F4U4_9BACT</name>
<dbReference type="EMBL" id="WHLY01000002">
    <property type="protein sequence ID" value="MPR32486.1"/>
    <property type="molecule type" value="Genomic_DNA"/>
</dbReference>
<feature type="domain" description="Antitoxin Xre/MbcA/ParS-like toxin-binding" evidence="2">
    <location>
        <begin position="135"/>
        <end position="182"/>
    </location>
</feature>
<dbReference type="InterPro" id="IPR024467">
    <property type="entry name" value="Xre/MbcA/ParS-like_toxin-bd"/>
</dbReference>
<dbReference type="Proteomes" id="UP000479293">
    <property type="component" value="Unassembled WGS sequence"/>
</dbReference>
<evidence type="ECO:0000256" key="1">
    <source>
        <dbReference type="SAM" id="MobiDB-lite"/>
    </source>
</evidence>
<feature type="domain" description="Antitoxin Xre-like helix-turn-helix" evidence="3">
    <location>
        <begin position="73"/>
        <end position="126"/>
    </location>
</feature>